<evidence type="ECO:0000256" key="1">
    <source>
        <dbReference type="SAM" id="MobiDB-lite"/>
    </source>
</evidence>
<feature type="compositionally biased region" description="Acidic residues" evidence="1">
    <location>
        <begin position="21"/>
        <end position="30"/>
    </location>
</feature>
<evidence type="ECO:0000313" key="2">
    <source>
        <dbReference type="EMBL" id="MQM12280.1"/>
    </source>
</evidence>
<comment type="caution">
    <text evidence="2">The sequence shown here is derived from an EMBL/GenBank/DDBJ whole genome shotgun (WGS) entry which is preliminary data.</text>
</comment>
<dbReference type="AlphaFoldDB" id="A0A843X696"/>
<gene>
    <name evidence="2" type="ORF">Taro_045196</name>
</gene>
<sequence>MMKTQWLHGLHKRPQERGEYELDEEADDPEDPPHPNTFLARIVEAAEEEGEHGDMGQPHSSQFQAKAEDEMDLLGDLRIERAMPSRGGANLDDDVDFQRLMLGPATRSQSMREAPAFLTTKKEGVTYAICCSILSCERKGGGDILTCKGEEQRSSMWPSQSHCHTRVTCPNTKEEELVLLGIQEREKNGCPC</sequence>
<accession>A0A843X696</accession>
<feature type="region of interest" description="Disordered" evidence="1">
    <location>
        <begin position="1"/>
        <end position="37"/>
    </location>
</feature>
<keyword evidence="3" id="KW-1185">Reference proteome</keyword>
<dbReference type="Proteomes" id="UP000652761">
    <property type="component" value="Unassembled WGS sequence"/>
</dbReference>
<reference evidence="2" key="1">
    <citation type="submission" date="2017-07" db="EMBL/GenBank/DDBJ databases">
        <title>Taro Niue Genome Assembly and Annotation.</title>
        <authorList>
            <person name="Atibalentja N."/>
            <person name="Keating K."/>
            <person name="Fields C.J."/>
        </authorList>
    </citation>
    <scope>NUCLEOTIDE SEQUENCE</scope>
    <source>
        <strain evidence="2">Niue_2</strain>
        <tissue evidence="2">Leaf</tissue>
    </source>
</reference>
<evidence type="ECO:0000313" key="3">
    <source>
        <dbReference type="Proteomes" id="UP000652761"/>
    </source>
</evidence>
<protein>
    <submittedName>
        <fullName evidence="2">Uncharacterized protein</fullName>
    </submittedName>
</protein>
<proteinExistence type="predicted"/>
<name>A0A843X696_COLES</name>
<dbReference type="EMBL" id="NMUH01005260">
    <property type="protein sequence ID" value="MQM12280.1"/>
    <property type="molecule type" value="Genomic_DNA"/>
</dbReference>
<organism evidence="2 3">
    <name type="scientific">Colocasia esculenta</name>
    <name type="common">Wild taro</name>
    <name type="synonym">Arum esculentum</name>
    <dbReference type="NCBI Taxonomy" id="4460"/>
    <lineage>
        <taxon>Eukaryota</taxon>
        <taxon>Viridiplantae</taxon>
        <taxon>Streptophyta</taxon>
        <taxon>Embryophyta</taxon>
        <taxon>Tracheophyta</taxon>
        <taxon>Spermatophyta</taxon>
        <taxon>Magnoliopsida</taxon>
        <taxon>Liliopsida</taxon>
        <taxon>Araceae</taxon>
        <taxon>Aroideae</taxon>
        <taxon>Colocasieae</taxon>
        <taxon>Colocasia</taxon>
    </lineage>
</organism>